<comment type="caution">
    <text evidence="1">The sequence shown here is derived from an EMBL/GenBank/DDBJ whole genome shotgun (WGS) entry which is preliminary data.</text>
</comment>
<reference evidence="1" key="3">
    <citation type="submission" date="2023-07" db="EMBL/GenBank/DDBJ databases">
        <title>An improved reference 1 genome and first organelle genomes of Quercus suber.</title>
        <authorList>
            <consortium name="Genosuber Consortium"/>
            <person name="Usie A."/>
            <person name="Serra O."/>
            <person name="Barros P."/>
        </authorList>
    </citation>
    <scope>NUCLEOTIDE SEQUENCE</scope>
    <source>
        <strain evidence="1">HL8</strain>
        <tissue evidence="1">Leaves</tissue>
    </source>
</reference>
<organism evidence="1">
    <name type="scientific">Quercus suber</name>
    <name type="common">Cork oak</name>
    <dbReference type="NCBI Taxonomy" id="58331"/>
    <lineage>
        <taxon>Eukaryota</taxon>
        <taxon>Viridiplantae</taxon>
        <taxon>Streptophyta</taxon>
        <taxon>Embryophyta</taxon>
        <taxon>Tracheophyta</taxon>
        <taxon>Spermatophyta</taxon>
        <taxon>Magnoliopsida</taxon>
        <taxon>eudicotyledons</taxon>
        <taxon>Gunneridae</taxon>
        <taxon>Pentapetalae</taxon>
        <taxon>rosids</taxon>
        <taxon>fabids</taxon>
        <taxon>Fagales</taxon>
        <taxon>Fagaceae</taxon>
        <taxon>Quercus</taxon>
    </lineage>
</organism>
<reference evidence="1" key="1">
    <citation type="submission" date="2017-12" db="EMBL/GenBank/DDBJ databases">
        <authorList>
            <person name="Barbosa P."/>
            <person name="Usie A."/>
            <person name="Ramos A.M."/>
        </authorList>
    </citation>
    <scope>NUCLEOTIDE SEQUENCE</scope>
    <source>
        <strain evidence="1">HL8</strain>
        <tissue evidence="1">Leaves</tissue>
    </source>
</reference>
<sequence length="89" mass="10102">MFESDSMVVYSALQGLIEPPSSIEHVVIGTLRQLHFFLQIAFSHTHREGNTIANRQAKYAHFIKDFVTWMEDTPPIIAIEVSSDVNQIS</sequence>
<evidence type="ECO:0000313" key="1">
    <source>
        <dbReference type="EMBL" id="KAK7860535.1"/>
    </source>
</evidence>
<evidence type="ECO:0008006" key="2">
    <source>
        <dbReference type="Google" id="ProtNLM"/>
    </source>
</evidence>
<protein>
    <recommendedName>
        <fullName evidence="2">RNase H type-1 domain-containing protein</fullName>
    </recommendedName>
</protein>
<gene>
    <name evidence="1" type="ORF">CFP56_036820</name>
</gene>
<reference evidence="1" key="2">
    <citation type="journal article" date="2018" name="Sci. Data">
        <title>The draft genome sequence of cork oak.</title>
        <authorList>
            <person name="Ramos A.M."/>
            <person name="Usie A."/>
            <person name="Barbosa P."/>
            <person name="Barros P.M."/>
            <person name="Capote T."/>
            <person name="Chaves I."/>
            <person name="Simoes F."/>
            <person name="Abreu I."/>
            <person name="Carrasquinho I."/>
            <person name="Faro C."/>
            <person name="Guimaraes J.B."/>
            <person name="Mendonca D."/>
            <person name="Nobrega F."/>
            <person name="Rodrigues L."/>
            <person name="Saibo N.J.M."/>
            <person name="Varela M.C."/>
            <person name="Egas C."/>
            <person name="Matos J."/>
            <person name="Miguel C.M."/>
            <person name="Oliveira M.M."/>
            <person name="Ricardo C.P."/>
            <person name="Goncalves S."/>
        </authorList>
    </citation>
    <scope>NUCLEOTIDE SEQUENCE [LARGE SCALE GENOMIC DNA]</scope>
    <source>
        <strain evidence="1">HL8</strain>
    </source>
</reference>
<dbReference type="AlphaFoldDB" id="A0AAW0M9Q8"/>
<name>A0AAW0M9Q8_QUESU</name>
<accession>A0AAW0M9Q8</accession>
<dbReference type="EMBL" id="PKMF04000006">
    <property type="protein sequence ID" value="KAK7860535.1"/>
    <property type="molecule type" value="Genomic_DNA"/>
</dbReference>
<proteinExistence type="predicted"/>